<name>A0A2A9D477_9MICO</name>
<accession>A0A2A9D477</accession>
<keyword evidence="1" id="KW-0732">Signal</keyword>
<dbReference type="InterPro" id="IPR022409">
    <property type="entry name" value="PKD/Chitinase_dom"/>
</dbReference>
<comment type="caution">
    <text evidence="3">The sequence shown here is derived from an EMBL/GenBank/DDBJ whole genome shotgun (WGS) entry which is preliminary data.</text>
</comment>
<dbReference type="AlphaFoldDB" id="A0A2A9D477"/>
<evidence type="ECO:0000256" key="1">
    <source>
        <dbReference type="SAM" id="SignalP"/>
    </source>
</evidence>
<dbReference type="Proteomes" id="UP000224915">
    <property type="component" value="Unassembled WGS sequence"/>
</dbReference>
<keyword evidence="4" id="KW-1185">Reference proteome</keyword>
<dbReference type="Gene3D" id="2.60.40.10">
    <property type="entry name" value="Immunoglobulins"/>
    <property type="match status" value="2"/>
</dbReference>
<dbReference type="InterPro" id="IPR000601">
    <property type="entry name" value="PKD_dom"/>
</dbReference>
<organism evidence="3 4">
    <name type="scientific">Serinibacter salmoneus</name>
    <dbReference type="NCBI Taxonomy" id="556530"/>
    <lineage>
        <taxon>Bacteria</taxon>
        <taxon>Bacillati</taxon>
        <taxon>Actinomycetota</taxon>
        <taxon>Actinomycetes</taxon>
        <taxon>Micrococcales</taxon>
        <taxon>Beutenbergiaceae</taxon>
        <taxon>Serinibacter</taxon>
    </lineage>
</organism>
<feature type="domain" description="PKD" evidence="2">
    <location>
        <begin position="416"/>
        <end position="493"/>
    </location>
</feature>
<dbReference type="CDD" id="cd00146">
    <property type="entry name" value="PKD"/>
    <property type="match status" value="2"/>
</dbReference>
<dbReference type="EMBL" id="PDJD01000001">
    <property type="protein sequence ID" value="PFG20762.1"/>
    <property type="molecule type" value="Genomic_DNA"/>
</dbReference>
<proteinExistence type="predicted"/>
<sequence>MTRGRLTAAITSALVAVPLAMLAPAPATAWTGSAGAAGPSYSSVTAPTADKQQSKTWVHDDLWYAVLYNEASGAWEIFRHDASGWVSTDALVDTRENARADVHWDGQTLRIATHVVAPSSATTQPGNPAYLLTFQAGEREEFTLTGRSRIMDDSTESLTIAVDSLGRVWATWTWEWMVRYSHQRPDGTFAPHAIVPDSHAADLDADDVASIVAFDDQIGVMWSDEADEQMWFASRFDADPVAEWGDPVAVTPRMSLLADDHISLRSAPGDPRVYAAFKTSLARGAEPEIMAAVREPDGSWRTGGVFTASECVTRPQIAVDEDGPRWVVAVTAADGACPWSGVPGVIVARSAPLGSLSFGESELLLRNGQRGSLNNVTLPKQTIPVGTDLVALASDDPAGLYWSGNAVLGQTGGQEPASPLEAAFRSHVERTTVSVADISRGDPAAWLWDFGDGATSTDQHTAHTYTEPGTYTITLSVYRQGAAVDTAQRQVTIAAAAPVASFEEVIEGAVVQFHDTSAPDPTSWHWDFGDGTTSTQQSPQHTYSRAGTYPVTLTVSNEGGSTSTSREISVSLPVATAVEVVSSSSNRHVRGNSVVRMDTPGGLALGDVMIASVTLDDPAAQLFGRLDGWQVLAEGEMSDGAAPVGRSVSLMKVATRADVNRARVVFDTDVETAWVAGVTAYRGVSPTDPLVGAPVAIASDGSTLTLEAPPAPPGGLLVSSASVVGSTTAPAALAPWTTAWAQRGENSIAQAHLAHDHPGVTTITWSMTGSATSGVVLALRPLG</sequence>
<dbReference type="SMART" id="SM00089">
    <property type="entry name" value="PKD"/>
    <property type="match status" value="2"/>
</dbReference>
<dbReference type="PANTHER" id="PTHR36842:SF1">
    <property type="entry name" value="PROTEIN TOLB"/>
    <property type="match status" value="1"/>
</dbReference>
<gene>
    <name evidence="3" type="ORF">ATL40_2374</name>
</gene>
<feature type="signal peptide" evidence="1">
    <location>
        <begin position="1"/>
        <end position="29"/>
    </location>
</feature>
<dbReference type="SUPFAM" id="SSF49299">
    <property type="entry name" value="PKD domain"/>
    <property type="match status" value="2"/>
</dbReference>
<evidence type="ECO:0000259" key="2">
    <source>
        <dbReference type="PROSITE" id="PS50093"/>
    </source>
</evidence>
<dbReference type="FunFam" id="2.60.40.10:FF:000270">
    <property type="entry name" value="Cell surface protein"/>
    <property type="match status" value="1"/>
</dbReference>
<feature type="domain" description="PKD" evidence="2">
    <location>
        <begin position="494"/>
        <end position="577"/>
    </location>
</feature>
<dbReference type="PROSITE" id="PS50093">
    <property type="entry name" value="PKD"/>
    <property type="match status" value="2"/>
</dbReference>
<reference evidence="3 4" key="1">
    <citation type="submission" date="2017-10" db="EMBL/GenBank/DDBJ databases">
        <title>Sequencing the genomes of 1000 actinobacteria strains.</title>
        <authorList>
            <person name="Klenk H.-P."/>
        </authorList>
    </citation>
    <scope>NUCLEOTIDE SEQUENCE [LARGE SCALE GENOMIC DNA]</scope>
    <source>
        <strain evidence="3 4">DSM 21801</strain>
    </source>
</reference>
<protein>
    <submittedName>
        <fullName evidence="3">PKD domain-containing protein</fullName>
    </submittedName>
</protein>
<dbReference type="Pfam" id="PF18911">
    <property type="entry name" value="PKD_4"/>
    <property type="match status" value="2"/>
</dbReference>
<dbReference type="GO" id="GO:0005975">
    <property type="term" value="P:carbohydrate metabolic process"/>
    <property type="evidence" value="ECO:0007669"/>
    <property type="project" value="UniProtKB-ARBA"/>
</dbReference>
<dbReference type="RefSeq" id="WP_098469689.1">
    <property type="nucleotide sequence ID" value="NZ_PDJD01000001.1"/>
</dbReference>
<feature type="chain" id="PRO_5012902420" evidence="1">
    <location>
        <begin position="30"/>
        <end position="783"/>
    </location>
</feature>
<dbReference type="InterPro" id="IPR035986">
    <property type="entry name" value="PKD_dom_sf"/>
</dbReference>
<evidence type="ECO:0000313" key="4">
    <source>
        <dbReference type="Proteomes" id="UP000224915"/>
    </source>
</evidence>
<dbReference type="InterPro" id="IPR013783">
    <property type="entry name" value="Ig-like_fold"/>
</dbReference>
<evidence type="ECO:0000313" key="3">
    <source>
        <dbReference type="EMBL" id="PFG20762.1"/>
    </source>
</evidence>
<dbReference type="PANTHER" id="PTHR36842">
    <property type="entry name" value="PROTEIN TOLB HOMOLOG"/>
    <property type="match status" value="1"/>
</dbReference>